<feature type="chain" id="PRO_5043319840" evidence="1">
    <location>
        <begin position="21"/>
        <end position="286"/>
    </location>
</feature>
<dbReference type="AlphaFoldDB" id="A0AAW7YYI3"/>
<dbReference type="SUPFAM" id="SSF53474">
    <property type="entry name" value="alpha/beta-Hydrolases"/>
    <property type="match status" value="1"/>
</dbReference>
<dbReference type="Gene3D" id="3.40.50.1820">
    <property type="entry name" value="alpha/beta hydrolase"/>
    <property type="match status" value="1"/>
</dbReference>
<dbReference type="GeneID" id="83256509"/>
<evidence type="ECO:0000313" key="4">
    <source>
        <dbReference type="Proteomes" id="UP000056750"/>
    </source>
</evidence>
<dbReference type="GO" id="GO:0016787">
    <property type="term" value="F:hydrolase activity"/>
    <property type="evidence" value="ECO:0007669"/>
    <property type="project" value="UniProtKB-KW"/>
</dbReference>
<name>A0AAW7YYI3_9ALTE</name>
<dbReference type="Proteomes" id="UP000056750">
    <property type="component" value="Chromosome"/>
</dbReference>
<evidence type="ECO:0000313" key="2">
    <source>
        <dbReference type="EMBL" id="AMJ72916.1"/>
    </source>
</evidence>
<dbReference type="EMBL" id="JAUOQI010000005">
    <property type="protein sequence ID" value="MDO6577474.1"/>
    <property type="molecule type" value="Genomic_DNA"/>
</dbReference>
<dbReference type="RefSeq" id="WP_057794681.1">
    <property type="nucleotide sequence ID" value="NZ_CAXIBE010000024.1"/>
</dbReference>
<dbReference type="PANTHER" id="PTHR12277">
    <property type="entry name" value="ALPHA/BETA HYDROLASE DOMAIN-CONTAINING PROTEIN"/>
    <property type="match status" value="1"/>
</dbReference>
<keyword evidence="3" id="KW-0378">Hydrolase</keyword>
<gene>
    <name evidence="2" type="ORF">AVL57_02355</name>
    <name evidence="3" type="ORF">Q4527_08720</name>
</gene>
<evidence type="ECO:0000256" key="1">
    <source>
        <dbReference type="SAM" id="SignalP"/>
    </source>
</evidence>
<dbReference type="InterPro" id="IPR029058">
    <property type="entry name" value="AB_hydrolase_fold"/>
</dbReference>
<dbReference type="PANTHER" id="PTHR12277:SF81">
    <property type="entry name" value="PROTEIN ABHD13"/>
    <property type="match status" value="1"/>
</dbReference>
<evidence type="ECO:0000313" key="5">
    <source>
        <dbReference type="Proteomes" id="UP001170717"/>
    </source>
</evidence>
<evidence type="ECO:0000313" key="3">
    <source>
        <dbReference type="EMBL" id="MDO6577474.1"/>
    </source>
</evidence>
<sequence length="286" mass="31073">MTFSKIFTVAVMSLGLAACAINVTPSAFFHQDTQTKPLTTTKLHAAIEQDKTSAGITRVEIDNEQGLTLRGVAVSYAEPVVNIVFYADNRMPVSENNSVLHRLGKIPANILWMDYQGVGASDKSEKLSINAIKADALTIFDYAEGIFDKSLPTIVHGRGVGSYFASYVAANKPIGGLVLDGAFNNISDLIANMVPGFSNSLTSMKLHPEVHLMQIAPILRHYEGPLWLLVGEKDVITPFEISKQLLATAASDAKYISVVPGATHNATLKHDFAIQEYQRFISHISP</sequence>
<reference evidence="3" key="2">
    <citation type="submission" date="2023-07" db="EMBL/GenBank/DDBJ databases">
        <title>Genome content predicts the carbon catabolic preferences of heterotrophic bacteria.</title>
        <authorList>
            <person name="Gralka M."/>
        </authorList>
    </citation>
    <scope>NUCLEOTIDE SEQUENCE</scope>
    <source>
        <strain evidence="3">F2M12</strain>
    </source>
</reference>
<feature type="signal peptide" evidence="1">
    <location>
        <begin position="1"/>
        <end position="20"/>
    </location>
</feature>
<dbReference type="PROSITE" id="PS51257">
    <property type="entry name" value="PROKAR_LIPOPROTEIN"/>
    <property type="match status" value="1"/>
</dbReference>
<accession>A0AAW7YYI3</accession>
<dbReference type="EMBL" id="CP013926">
    <property type="protein sequence ID" value="AMJ72916.1"/>
    <property type="molecule type" value="Genomic_DNA"/>
</dbReference>
<protein>
    <submittedName>
        <fullName evidence="3">Alpha/beta hydrolase</fullName>
    </submittedName>
</protein>
<reference evidence="2 4" key="1">
    <citation type="submission" date="2015-12" db="EMBL/GenBank/DDBJ databases">
        <title>Intraspecies pangenome expansion in the marine bacterium Alteromonas.</title>
        <authorList>
            <person name="Lopez-Perez M."/>
            <person name="Rodriguez-Valera F."/>
        </authorList>
    </citation>
    <scope>NUCLEOTIDE SEQUENCE [LARGE SCALE GENOMIC DNA]</scope>
    <source>
        <strain evidence="2 4">LMG 21861</strain>
    </source>
</reference>
<keyword evidence="4" id="KW-1185">Reference proteome</keyword>
<organism evidence="3 5">
    <name type="scientific">Alteromonas stellipolaris</name>
    <dbReference type="NCBI Taxonomy" id="233316"/>
    <lineage>
        <taxon>Bacteria</taxon>
        <taxon>Pseudomonadati</taxon>
        <taxon>Pseudomonadota</taxon>
        <taxon>Gammaproteobacteria</taxon>
        <taxon>Alteromonadales</taxon>
        <taxon>Alteromonadaceae</taxon>
        <taxon>Alteromonas/Salinimonas group</taxon>
        <taxon>Alteromonas</taxon>
    </lineage>
</organism>
<dbReference type="KEGG" id="asq:AVL57_02355"/>
<proteinExistence type="predicted"/>
<keyword evidence="1" id="KW-0732">Signal</keyword>
<dbReference type="Proteomes" id="UP001170717">
    <property type="component" value="Unassembled WGS sequence"/>
</dbReference>